<dbReference type="CDD" id="cd12797">
    <property type="entry name" value="M23_peptidase"/>
    <property type="match status" value="1"/>
</dbReference>
<evidence type="ECO:0000256" key="1">
    <source>
        <dbReference type="SAM" id="Phobius"/>
    </source>
</evidence>
<organism evidence="3 4">
    <name type="scientific">Sphaerotilus mobilis</name>
    <dbReference type="NCBI Taxonomy" id="47994"/>
    <lineage>
        <taxon>Bacteria</taxon>
        <taxon>Pseudomonadati</taxon>
        <taxon>Pseudomonadota</taxon>
        <taxon>Betaproteobacteria</taxon>
        <taxon>Burkholderiales</taxon>
        <taxon>Sphaerotilaceae</taxon>
        <taxon>Sphaerotilus</taxon>
    </lineage>
</organism>
<dbReference type="InterPro" id="IPR016047">
    <property type="entry name" value="M23ase_b-sheet_dom"/>
</dbReference>
<keyword evidence="1" id="KW-0472">Membrane</keyword>
<dbReference type="OrthoDB" id="9815245at2"/>
<dbReference type="GO" id="GO:0004222">
    <property type="term" value="F:metalloendopeptidase activity"/>
    <property type="evidence" value="ECO:0007669"/>
    <property type="project" value="TreeGrafter"/>
</dbReference>
<dbReference type="PANTHER" id="PTHR21666:SF270">
    <property type="entry name" value="MUREIN HYDROLASE ACTIVATOR ENVC"/>
    <property type="match status" value="1"/>
</dbReference>
<dbReference type="InterPro" id="IPR050570">
    <property type="entry name" value="Cell_wall_metabolism_enzyme"/>
</dbReference>
<keyword evidence="1" id="KW-1133">Transmembrane helix</keyword>
<dbReference type="EMBL" id="SGWV01000011">
    <property type="protein sequence ID" value="RZS52018.1"/>
    <property type="molecule type" value="Genomic_DNA"/>
</dbReference>
<evidence type="ECO:0000313" key="4">
    <source>
        <dbReference type="Proteomes" id="UP000293433"/>
    </source>
</evidence>
<dbReference type="Pfam" id="PF01551">
    <property type="entry name" value="Peptidase_M23"/>
    <property type="match status" value="1"/>
</dbReference>
<dbReference type="PANTHER" id="PTHR21666">
    <property type="entry name" value="PEPTIDASE-RELATED"/>
    <property type="match status" value="1"/>
</dbReference>
<feature type="transmembrane region" description="Helical" evidence="1">
    <location>
        <begin position="21"/>
        <end position="45"/>
    </location>
</feature>
<sequence length="339" mass="35944">MDILITHGGLARTRSFHVSPATLVTAIVALLLALMLLSGAIYHLVVLKAVRAGWPILGDIAGLVVPEDTEQRDRFLRENLDAMAQKVGEMQAKVVRLEAMGERIAGLAGIKPEEIRAAEAADTRHLPVPKGAAGGPYIPMSASGETPSLAHLNELVDTLDDQAARSGDVFTLIESRLLERRLEMLMVPSAPPVLGPVGSGFGFRIDPFTSRPALHTGLDFAGPSGTPIRSAAGGVVLSAEGAGAYGQMVEVDHGNGLVTRYAHTSRMLVRPGELVRRGQVIAHMGSTGRSTGSHLHFEVLLNGVPQNPARFLARGESLSLKADRQEARAGVEPGARRAR</sequence>
<feature type="domain" description="M23ase beta-sheet core" evidence="2">
    <location>
        <begin position="214"/>
        <end position="308"/>
    </location>
</feature>
<protein>
    <submittedName>
        <fullName evidence="3">Peptidase M23-like protein</fullName>
    </submittedName>
</protein>
<dbReference type="AlphaFoldDB" id="A0A4Q7LFC4"/>
<dbReference type="Gene3D" id="2.70.70.10">
    <property type="entry name" value="Glucose Permease (Domain IIA)"/>
    <property type="match status" value="1"/>
</dbReference>
<evidence type="ECO:0000313" key="3">
    <source>
        <dbReference type="EMBL" id="RZS52018.1"/>
    </source>
</evidence>
<proteinExistence type="predicted"/>
<dbReference type="Proteomes" id="UP000293433">
    <property type="component" value="Unassembled WGS sequence"/>
</dbReference>
<gene>
    <name evidence="3" type="ORF">EV685_3205</name>
</gene>
<reference evidence="3 4" key="1">
    <citation type="submission" date="2019-02" db="EMBL/GenBank/DDBJ databases">
        <title>Genomic Encyclopedia of Type Strains, Phase IV (KMG-IV): sequencing the most valuable type-strain genomes for metagenomic binning, comparative biology and taxonomic classification.</title>
        <authorList>
            <person name="Goeker M."/>
        </authorList>
    </citation>
    <scope>NUCLEOTIDE SEQUENCE [LARGE SCALE GENOMIC DNA]</scope>
    <source>
        <strain evidence="3 4">DSM 10617</strain>
    </source>
</reference>
<evidence type="ECO:0000259" key="2">
    <source>
        <dbReference type="Pfam" id="PF01551"/>
    </source>
</evidence>
<comment type="caution">
    <text evidence="3">The sequence shown here is derived from an EMBL/GenBank/DDBJ whole genome shotgun (WGS) entry which is preliminary data.</text>
</comment>
<name>A0A4Q7LFC4_9BURK</name>
<dbReference type="RefSeq" id="WP_130483037.1">
    <property type="nucleotide sequence ID" value="NZ_SGWV01000011.1"/>
</dbReference>
<accession>A0A4Q7LFC4</accession>
<dbReference type="InterPro" id="IPR011055">
    <property type="entry name" value="Dup_hybrid_motif"/>
</dbReference>
<dbReference type="SUPFAM" id="SSF51261">
    <property type="entry name" value="Duplicated hybrid motif"/>
    <property type="match status" value="1"/>
</dbReference>
<keyword evidence="1" id="KW-0812">Transmembrane</keyword>
<keyword evidence="4" id="KW-1185">Reference proteome</keyword>